<feature type="domain" description="HTH marR-type" evidence="4">
    <location>
        <begin position="16"/>
        <end position="148"/>
    </location>
</feature>
<evidence type="ECO:0000256" key="1">
    <source>
        <dbReference type="ARBA" id="ARBA00023015"/>
    </source>
</evidence>
<proteinExistence type="predicted"/>
<dbReference type="SMART" id="SM00347">
    <property type="entry name" value="HTH_MARR"/>
    <property type="match status" value="1"/>
</dbReference>
<dbReference type="SUPFAM" id="SSF46785">
    <property type="entry name" value="Winged helix' DNA-binding domain"/>
    <property type="match status" value="1"/>
</dbReference>
<keyword evidence="3" id="KW-0804">Transcription</keyword>
<dbReference type="GO" id="GO:0003677">
    <property type="term" value="F:DNA binding"/>
    <property type="evidence" value="ECO:0007669"/>
    <property type="project" value="UniProtKB-KW"/>
</dbReference>
<protein>
    <submittedName>
        <fullName evidence="5">DNA-binding MarR family transcriptional regulator</fullName>
    </submittedName>
</protein>
<dbReference type="InterPro" id="IPR000835">
    <property type="entry name" value="HTH_MarR-typ"/>
</dbReference>
<evidence type="ECO:0000259" key="4">
    <source>
        <dbReference type="PROSITE" id="PS50995"/>
    </source>
</evidence>
<sequence length="162" mass="17935">MLSLTNISIVIYVGLMENVASIMADISRLMRRAFDARARTIGVTRPQWQVLTVLKRNEGVNQGGLADLLDVEPITVCRMVDRLQDAGLVERRADAADRRSWRLHLTPKASALLDDLRPMGEGLIEEALEGIAPADRERFLALLLTVRQNLSRPATQGAIVHG</sequence>
<dbReference type="InterPro" id="IPR036388">
    <property type="entry name" value="WH-like_DNA-bd_sf"/>
</dbReference>
<dbReference type="Gene3D" id="1.10.10.10">
    <property type="entry name" value="Winged helix-like DNA-binding domain superfamily/Winged helix DNA-binding domain"/>
    <property type="match status" value="1"/>
</dbReference>
<evidence type="ECO:0000313" key="6">
    <source>
        <dbReference type="Proteomes" id="UP000232587"/>
    </source>
</evidence>
<dbReference type="PROSITE" id="PS50995">
    <property type="entry name" value="HTH_MARR_2"/>
    <property type="match status" value="1"/>
</dbReference>
<reference evidence="5 6" key="1">
    <citation type="submission" date="2017-11" db="EMBL/GenBank/DDBJ databases">
        <title>Genomic Encyclopedia of Type Strains, Phase III (KMG-III): the genomes of soil and plant-associated and newly described type strains.</title>
        <authorList>
            <person name="Whitman W."/>
        </authorList>
    </citation>
    <scope>NUCLEOTIDE SEQUENCE [LARGE SCALE GENOMIC DNA]</scope>
    <source>
        <strain evidence="5 6">CGMCC 1.12274</strain>
    </source>
</reference>
<dbReference type="AlphaFoldDB" id="A0A2N0I3W4"/>
<comment type="caution">
    <text evidence="5">The sequence shown here is derived from an EMBL/GenBank/DDBJ whole genome shotgun (WGS) entry which is preliminary data.</text>
</comment>
<dbReference type="PANTHER" id="PTHR33164">
    <property type="entry name" value="TRANSCRIPTIONAL REGULATOR, MARR FAMILY"/>
    <property type="match status" value="1"/>
</dbReference>
<dbReference type="GO" id="GO:0006950">
    <property type="term" value="P:response to stress"/>
    <property type="evidence" value="ECO:0007669"/>
    <property type="project" value="TreeGrafter"/>
</dbReference>
<evidence type="ECO:0000256" key="3">
    <source>
        <dbReference type="ARBA" id="ARBA00023163"/>
    </source>
</evidence>
<dbReference type="Proteomes" id="UP000232587">
    <property type="component" value="Unassembled WGS sequence"/>
</dbReference>
<dbReference type="InterPro" id="IPR039422">
    <property type="entry name" value="MarR/SlyA-like"/>
</dbReference>
<dbReference type="GO" id="GO:0003700">
    <property type="term" value="F:DNA-binding transcription factor activity"/>
    <property type="evidence" value="ECO:0007669"/>
    <property type="project" value="InterPro"/>
</dbReference>
<evidence type="ECO:0000313" key="5">
    <source>
        <dbReference type="EMBL" id="PKB25892.1"/>
    </source>
</evidence>
<gene>
    <name evidence="5" type="ORF">B0I00_1100</name>
</gene>
<keyword evidence="2 5" id="KW-0238">DNA-binding</keyword>
<name>A0A2N0I3W4_9SPHN</name>
<dbReference type="EMBL" id="PHUF01000002">
    <property type="protein sequence ID" value="PKB25892.1"/>
    <property type="molecule type" value="Genomic_DNA"/>
</dbReference>
<evidence type="ECO:0000256" key="2">
    <source>
        <dbReference type="ARBA" id="ARBA00023125"/>
    </source>
</evidence>
<dbReference type="InterPro" id="IPR036390">
    <property type="entry name" value="WH_DNA-bd_sf"/>
</dbReference>
<keyword evidence="6" id="KW-1185">Reference proteome</keyword>
<dbReference type="Pfam" id="PF12802">
    <property type="entry name" value="MarR_2"/>
    <property type="match status" value="1"/>
</dbReference>
<organism evidence="5 6">
    <name type="scientific">Novosphingobium kunmingense</name>
    <dbReference type="NCBI Taxonomy" id="1211806"/>
    <lineage>
        <taxon>Bacteria</taxon>
        <taxon>Pseudomonadati</taxon>
        <taxon>Pseudomonadota</taxon>
        <taxon>Alphaproteobacteria</taxon>
        <taxon>Sphingomonadales</taxon>
        <taxon>Sphingomonadaceae</taxon>
        <taxon>Novosphingobium</taxon>
    </lineage>
</organism>
<keyword evidence="1" id="KW-0805">Transcription regulation</keyword>
<dbReference type="PANTHER" id="PTHR33164:SF64">
    <property type="entry name" value="TRANSCRIPTIONAL REGULATOR SLYA"/>
    <property type="match status" value="1"/>
</dbReference>
<dbReference type="PRINTS" id="PR00598">
    <property type="entry name" value="HTHMARR"/>
</dbReference>
<accession>A0A2N0I3W4</accession>